<dbReference type="Proteomes" id="UP000814243">
    <property type="component" value="Unassembled WGS sequence"/>
</dbReference>
<evidence type="ECO:0000313" key="3">
    <source>
        <dbReference type="Proteomes" id="UP000814243"/>
    </source>
</evidence>
<organism evidence="2 3">
    <name type="scientific">Spodoptera exigua</name>
    <name type="common">Beet armyworm</name>
    <name type="synonym">Noctua fulgens</name>
    <dbReference type="NCBI Taxonomy" id="7107"/>
    <lineage>
        <taxon>Eukaryota</taxon>
        <taxon>Metazoa</taxon>
        <taxon>Ecdysozoa</taxon>
        <taxon>Arthropoda</taxon>
        <taxon>Hexapoda</taxon>
        <taxon>Insecta</taxon>
        <taxon>Pterygota</taxon>
        <taxon>Neoptera</taxon>
        <taxon>Endopterygota</taxon>
        <taxon>Lepidoptera</taxon>
        <taxon>Glossata</taxon>
        <taxon>Ditrysia</taxon>
        <taxon>Noctuoidea</taxon>
        <taxon>Noctuidae</taxon>
        <taxon>Amphipyrinae</taxon>
        <taxon>Spodoptera</taxon>
    </lineage>
</organism>
<evidence type="ECO:0000313" key="2">
    <source>
        <dbReference type="EMBL" id="KAH9635233.1"/>
    </source>
</evidence>
<gene>
    <name evidence="2" type="ORF">HF086_013260</name>
</gene>
<feature type="signal peptide" evidence="1">
    <location>
        <begin position="1"/>
        <end position="26"/>
    </location>
</feature>
<dbReference type="EMBL" id="JACEFF010000567">
    <property type="protein sequence ID" value="KAH9635233.1"/>
    <property type="molecule type" value="Genomic_DNA"/>
</dbReference>
<dbReference type="AlphaFoldDB" id="A0A922MEN0"/>
<feature type="chain" id="PRO_5038077423" evidence="1">
    <location>
        <begin position="27"/>
        <end position="156"/>
    </location>
</feature>
<name>A0A922MEN0_SPOEX</name>
<proteinExistence type="predicted"/>
<reference evidence="2" key="1">
    <citation type="journal article" date="2021" name="G3 (Bethesda)">
        <title>Genome and transcriptome analysis of the beet armyworm Spodoptera exigua reveals targets for pest control. .</title>
        <authorList>
            <person name="Simon S."/>
            <person name="Breeschoten T."/>
            <person name="Jansen H.J."/>
            <person name="Dirks R.P."/>
            <person name="Schranz M.E."/>
            <person name="Ros V.I.D."/>
        </authorList>
    </citation>
    <scope>NUCLEOTIDE SEQUENCE</scope>
    <source>
        <strain evidence="2">TB_SE_WUR_2020</strain>
    </source>
</reference>
<comment type="caution">
    <text evidence="2">The sequence shown here is derived from an EMBL/GenBank/DDBJ whole genome shotgun (WGS) entry which is preliminary data.</text>
</comment>
<keyword evidence="1" id="KW-0732">Signal</keyword>
<accession>A0A922MEN0</accession>
<protein>
    <submittedName>
        <fullName evidence="2">Uncharacterized protein</fullName>
    </submittedName>
</protein>
<sequence length="156" mass="17362">MSDWYWRVIALKAAFALTFIFCNVRAEDTVQKLPYCNPTIEKDDTTLNDLVIVSTLDGRLTAFSTENGIKAWDLETQPLLSSNLHHVELTSGGKWVRLVPSLSGSLYSVSGDNIEPLPFDAEQLLSSSFKYSEDLVIAVLSHQSSINISVKIKLIQ</sequence>
<evidence type="ECO:0000256" key="1">
    <source>
        <dbReference type="SAM" id="SignalP"/>
    </source>
</evidence>